<sequence>MLALLALGATALIVSTVAATFGSVAFVIVMLVLAPFRVDLTTSVYLASTLWATIASGAGVALVGWAFVEVRVGRPQSPPQSLRI</sequence>
<evidence type="ECO:0000313" key="3">
    <source>
        <dbReference type="Proteomes" id="UP001500929"/>
    </source>
</evidence>
<gene>
    <name evidence="2" type="ORF">GCM10009851_06410</name>
</gene>
<keyword evidence="1" id="KW-0472">Membrane</keyword>
<protein>
    <submittedName>
        <fullName evidence="2">Uncharacterized protein</fullName>
    </submittedName>
</protein>
<keyword evidence="1" id="KW-1133">Transmembrane helix</keyword>
<reference evidence="2 3" key="1">
    <citation type="journal article" date="2019" name="Int. J. Syst. Evol. Microbiol.">
        <title>The Global Catalogue of Microorganisms (GCM) 10K type strain sequencing project: providing services to taxonomists for standard genome sequencing and annotation.</title>
        <authorList>
            <consortium name="The Broad Institute Genomics Platform"/>
            <consortium name="The Broad Institute Genome Sequencing Center for Infectious Disease"/>
            <person name="Wu L."/>
            <person name="Ma J."/>
        </authorList>
    </citation>
    <scope>NUCLEOTIDE SEQUENCE [LARGE SCALE GENOMIC DNA]</scope>
    <source>
        <strain evidence="2 3">JCM 16117</strain>
    </source>
</reference>
<accession>A0ABN3DAC3</accession>
<comment type="caution">
    <text evidence="2">The sequence shown here is derived from an EMBL/GenBank/DDBJ whole genome shotgun (WGS) entry which is preliminary data.</text>
</comment>
<keyword evidence="3" id="KW-1185">Reference proteome</keyword>
<dbReference type="EMBL" id="BAAAQY010000002">
    <property type="protein sequence ID" value="GAA2225378.1"/>
    <property type="molecule type" value="Genomic_DNA"/>
</dbReference>
<keyword evidence="1" id="KW-0812">Transmembrane</keyword>
<evidence type="ECO:0000256" key="1">
    <source>
        <dbReference type="SAM" id="Phobius"/>
    </source>
</evidence>
<dbReference type="Proteomes" id="UP001500929">
    <property type="component" value="Unassembled WGS sequence"/>
</dbReference>
<organism evidence="2 3">
    <name type="scientific">Herbiconiux moechotypicola</name>
    <dbReference type="NCBI Taxonomy" id="637393"/>
    <lineage>
        <taxon>Bacteria</taxon>
        <taxon>Bacillati</taxon>
        <taxon>Actinomycetota</taxon>
        <taxon>Actinomycetes</taxon>
        <taxon>Micrococcales</taxon>
        <taxon>Microbacteriaceae</taxon>
        <taxon>Herbiconiux</taxon>
    </lineage>
</organism>
<dbReference type="RefSeq" id="WP_259478413.1">
    <property type="nucleotide sequence ID" value="NZ_BAAAQY010000002.1"/>
</dbReference>
<name>A0ABN3DAC3_9MICO</name>
<evidence type="ECO:0000313" key="2">
    <source>
        <dbReference type="EMBL" id="GAA2225378.1"/>
    </source>
</evidence>
<feature type="transmembrane region" description="Helical" evidence="1">
    <location>
        <begin position="42"/>
        <end position="68"/>
    </location>
</feature>
<proteinExistence type="predicted"/>